<dbReference type="AlphaFoldDB" id="A0A0A9DWJ5"/>
<reference evidence="2" key="1">
    <citation type="submission" date="2014-09" db="EMBL/GenBank/DDBJ databases">
        <authorList>
            <person name="Magalhaes I.L.F."/>
            <person name="Oliveira U."/>
            <person name="Santos F.R."/>
            <person name="Vidigal T.H.D.A."/>
            <person name="Brescovit A.D."/>
            <person name="Santos A.J."/>
        </authorList>
    </citation>
    <scope>NUCLEOTIDE SEQUENCE</scope>
    <source>
        <tissue evidence="2">Shoot tissue taken approximately 20 cm above the soil surface</tissue>
    </source>
</reference>
<organism evidence="2">
    <name type="scientific">Arundo donax</name>
    <name type="common">Giant reed</name>
    <name type="synonym">Donax arundinaceus</name>
    <dbReference type="NCBI Taxonomy" id="35708"/>
    <lineage>
        <taxon>Eukaryota</taxon>
        <taxon>Viridiplantae</taxon>
        <taxon>Streptophyta</taxon>
        <taxon>Embryophyta</taxon>
        <taxon>Tracheophyta</taxon>
        <taxon>Spermatophyta</taxon>
        <taxon>Magnoliopsida</taxon>
        <taxon>Liliopsida</taxon>
        <taxon>Poales</taxon>
        <taxon>Poaceae</taxon>
        <taxon>PACMAD clade</taxon>
        <taxon>Arundinoideae</taxon>
        <taxon>Arundineae</taxon>
        <taxon>Arundo</taxon>
    </lineage>
</organism>
<feature type="region of interest" description="Disordered" evidence="1">
    <location>
        <begin position="1"/>
        <end position="28"/>
    </location>
</feature>
<sequence length="28" mass="3194">MGRCSQGEGYHEGKRREVQPWTSSGELK</sequence>
<feature type="compositionally biased region" description="Basic and acidic residues" evidence="1">
    <location>
        <begin position="9"/>
        <end position="18"/>
    </location>
</feature>
<evidence type="ECO:0000256" key="1">
    <source>
        <dbReference type="SAM" id="MobiDB-lite"/>
    </source>
</evidence>
<reference evidence="2" key="2">
    <citation type="journal article" date="2015" name="Data Brief">
        <title>Shoot transcriptome of the giant reed, Arundo donax.</title>
        <authorList>
            <person name="Barrero R.A."/>
            <person name="Guerrero F.D."/>
            <person name="Moolhuijzen P."/>
            <person name="Goolsby J.A."/>
            <person name="Tidwell J."/>
            <person name="Bellgard S.E."/>
            <person name="Bellgard M.I."/>
        </authorList>
    </citation>
    <scope>NUCLEOTIDE SEQUENCE</scope>
    <source>
        <tissue evidence="2">Shoot tissue taken approximately 20 cm above the soil surface</tissue>
    </source>
</reference>
<accession>A0A0A9DWJ5</accession>
<name>A0A0A9DWJ5_ARUDO</name>
<evidence type="ECO:0000313" key="2">
    <source>
        <dbReference type="EMBL" id="JAD92151.1"/>
    </source>
</evidence>
<proteinExistence type="predicted"/>
<protein>
    <submittedName>
        <fullName evidence="2">Uncharacterized protein</fullName>
    </submittedName>
</protein>
<dbReference type="EMBL" id="GBRH01205744">
    <property type="protein sequence ID" value="JAD92151.1"/>
    <property type="molecule type" value="Transcribed_RNA"/>
</dbReference>